<feature type="transmembrane region" description="Helical" evidence="1">
    <location>
        <begin position="336"/>
        <end position="355"/>
    </location>
</feature>
<dbReference type="GO" id="GO:0005886">
    <property type="term" value="C:plasma membrane"/>
    <property type="evidence" value="ECO:0007669"/>
    <property type="project" value="TreeGrafter"/>
</dbReference>
<organism evidence="2 3">
    <name type="scientific">Frigidibacter mobilis</name>
    <dbReference type="NCBI Taxonomy" id="1335048"/>
    <lineage>
        <taxon>Bacteria</taxon>
        <taxon>Pseudomonadati</taxon>
        <taxon>Pseudomonadota</taxon>
        <taxon>Alphaproteobacteria</taxon>
        <taxon>Rhodobacterales</taxon>
        <taxon>Paracoccaceae</taxon>
        <taxon>Frigidibacter</taxon>
    </lineage>
</organism>
<evidence type="ECO:0000313" key="2">
    <source>
        <dbReference type="EMBL" id="AMY69164.1"/>
    </source>
</evidence>
<keyword evidence="3" id="KW-1185">Reference proteome</keyword>
<dbReference type="PANTHER" id="PTHR32063">
    <property type="match status" value="1"/>
</dbReference>
<feature type="transmembrane region" description="Helical" evidence="1">
    <location>
        <begin position="954"/>
        <end position="973"/>
    </location>
</feature>
<feature type="transmembrane region" description="Helical" evidence="1">
    <location>
        <begin position="15"/>
        <end position="32"/>
    </location>
</feature>
<feature type="transmembrane region" description="Helical" evidence="1">
    <location>
        <begin position="879"/>
        <end position="898"/>
    </location>
</feature>
<dbReference type="GO" id="GO:0042910">
    <property type="term" value="F:xenobiotic transmembrane transporter activity"/>
    <property type="evidence" value="ECO:0007669"/>
    <property type="project" value="TreeGrafter"/>
</dbReference>
<name>A0A159Z4G8_9RHOB</name>
<protein>
    <submittedName>
        <fullName evidence="2">Acriflavin resistance protein family</fullName>
    </submittedName>
</protein>
<dbReference type="Gene3D" id="1.20.1640.10">
    <property type="entry name" value="Multidrug efflux transporter AcrB transmembrane domain"/>
    <property type="match status" value="2"/>
</dbReference>
<proteinExistence type="predicted"/>
<dbReference type="RefSeq" id="WP_066812697.1">
    <property type="nucleotide sequence ID" value="NZ_CP012661.1"/>
</dbReference>
<dbReference type="KEGG" id="daa:AKL17_1915"/>
<feature type="transmembrane region" description="Helical" evidence="1">
    <location>
        <begin position="427"/>
        <end position="452"/>
    </location>
</feature>
<sequence>MRFNLSDWSLRHRSFIWYLILVSLLAGAYGYMSMGREEDPAFTIKTMIVQASLPGATAEETLTQVTERIEKKLQELENLKFTRSETSPGMATVYVELTAETRSAAVAATWQRVRNMMNDIRGDFPQEFAGFGFNDSFGDVYGNIYAFTYDGFTPTEAKHWAETVQDAVLQMKDAGKVDLVGTQDPVIFLEFSARRLAALGLDTATVLDTLANQNAITPSGIIRTPGEKVMVRVSGRFSTAEDLAATTLRVGDTFFALSDVADVRAGYVDPAKVLYRYDGKPAIALIVGMRAGANIQTFGEALDEVIAEMAPELPVGIEMHKVSDQPKVVEESVNHFLRALVEAVVIVLAVSFVALGVRAGLVVTMAIPLVLALTFVLLAMMDITLQRISLGALIIALGLLVDDAMISIELMISRLEIGESLERAASAAWSSIAFPMLTGTLVTMAGFIPIGLNTSAAGEYTISLFYVIVISLLLSWVVAVLFAPILGMTFLPKTMKHHSTEPGRVRRVFHRMLRLAMRAKRLTVALTLAVFGLSLFGMKFVEQQFFPTSDRPELIVDVTLRNNASFNSTDAVMGQLDTWLASREEPTYWSTYVGRSAPRFILAFDSMTPADNFGQIVVMTGDLAARDSLKAAVAEFSETLPGIDIFAKYLELGPPVGKPVQYRLSGPDPDRVSDLGRDLAAILATDSRLHMITQNFSEPARVARVVLDQDKLRQLGLTQTDVAQALYALFDGVTVTEVRDGKTLVDVVARGNAADRSSVASLQDMQLGNAAGQPIPLLSFATLEWTLEQPMIHQRNRLPTVTVKAAVATKDQPATIAAALKSRIDDFAAALPAGYAVENGGSVESSAESQAPIVAVVPIMLLIMVTLVMVQMQSFRRSFVVLAVAPLGMIGVVAALLASGAPLGFVAILGVLALVGILIRNSIILVHEIEELQHRGLSRWHAVFDATDSRARPILLTAAAASLALIPISRQVFWGPMAYAMMGGIIVGTLLTLLFVPALYCLVFRIKPEPAA</sequence>
<dbReference type="PANTHER" id="PTHR32063:SF64">
    <property type="entry name" value="ACRB_ACRD_ACRF FAMILY PROTEIN"/>
    <property type="match status" value="1"/>
</dbReference>
<keyword evidence="1" id="KW-0812">Transmembrane</keyword>
<dbReference type="Proteomes" id="UP000076128">
    <property type="component" value="Chromosome"/>
</dbReference>
<dbReference type="Gene3D" id="3.30.70.1440">
    <property type="entry name" value="Multidrug efflux transporter AcrB pore domain"/>
    <property type="match status" value="1"/>
</dbReference>
<dbReference type="STRING" id="1335048.AKL17_1915"/>
<feature type="transmembrane region" description="Helical" evidence="1">
    <location>
        <begin position="904"/>
        <end position="926"/>
    </location>
</feature>
<dbReference type="Gene3D" id="3.30.70.1430">
    <property type="entry name" value="Multidrug efflux transporter AcrB pore domain"/>
    <property type="match status" value="2"/>
</dbReference>
<dbReference type="InterPro" id="IPR001036">
    <property type="entry name" value="Acrflvin-R"/>
</dbReference>
<dbReference type="SUPFAM" id="SSF82866">
    <property type="entry name" value="Multidrug efflux transporter AcrB transmembrane domain"/>
    <property type="match status" value="2"/>
</dbReference>
<dbReference type="AlphaFoldDB" id="A0A159Z4G8"/>
<accession>A0A159Z4G8</accession>
<dbReference type="PATRIC" id="fig|1335048.3.peg.1996"/>
<keyword evidence="1" id="KW-0472">Membrane</keyword>
<feature type="transmembrane region" description="Helical" evidence="1">
    <location>
        <begin position="851"/>
        <end position="870"/>
    </location>
</feature>
<evidence type="ECO:0000256" key="1">
    <source>
        <dbReference type="SAM" id="Phobius"/>
    </source>
</evidence>
<feature type="transmembrane region" description="Helical" evidence="1">
    <location>
        <begin position="979"/>
        <end position="1003"/>
    </location>
</feature>
<dbReference type="SUPFAM" id="SSF82714">
    <property type="entry name" value="Multidrug efflux transporter AcrB TolC docking domain, DN and DC subdomains"/>
    <property type="match status" value="2"/>
</dbReference>
<feature type="transmembrane region" description="Helical" evidence="1">
    <location>
        <begin position="464"/>
        <end position="491"/>
    </location>
</feature>
<dbReference type="InterPro" id="IPR027463">
    <property type="entry name" value="AcrB_DN_DC_subdom"/>
</dbReference>
<dbReference type="OrthoDB" id="9798415at2"/>
<feature type="transmembrane region" description="Helical" evidence="1">
    <location>
        <begin position="387"/>
        <end position="406"/>
    </location>
</feature>
<dbReference type="PRINTS" id="PR00702">
    <property type="entry name" value="ACRIFLAVINRP"/>
</dbReference>
<feature type="transmembrane region" description="Helical" evidence="1">
    <location>
        <begin position="522"/>
        <end position="541"/>
    </location>
</feature>
<dbReference type="Gene3D" id="3.30.2090.10">
    <property type="entry name" value="Multidrug efflux transporter AcrB TolC docking domain, DN and DC subdomains"/>
    <property type="match status" value="2"/>
</dbReference>
<dbReference type="SUPFAM" id="SSF82693">
    <property type="entry name" value="Multidrug efflux transporter AcrB pore domain, PN1, PN2, PC1 and PC2 subdomains"/>
    <property type="match status" value="2"/>
</dbReference>
<feature type="transmembrane region" description="Helical" evidence="1">
    <location>
        <begin position="362"/>
        <end position="381"/>
    </location>
</feature>
<dbReference type="Gene3D" id="3.30.70.1320">
    <property type="entry name" value="Multidrug efflux transporter AcrB pore domain like"/>
    <property type="match status" value="1"/>
</dbReference>
<keyword evidence="1" id="KW-1133">Transmembrane helix</keyword>
<reference evidence="2 3" key="1">
    <citation type="submission" date="2015-09" db="EMBL/GenBank/DDBJ databases">
        <title>Complete genome sequence of Defluviimonas alba cai42t isolated from an oilfield in Xinjiang.</title>
        <authorList>
            <person name="Geng S."/>
            <person name="Pan X."/>
            <person name="Wu X."/>
        </authorList>
    </citation>
    <scope>NUCLEOTIDE SEQUENCE [LARGE SCALE GENOMIC DNA]</scope>
    <source>
        <strain evidence="3">cai42</strain>
    </source>
</reference>
<evidence type="ECO:0000313" key="3">
    <source>
        <dbReference type="Proteomes" id="UP000076128"/>
    </source>
</evidence>
<dbReference type="Pfam" id="PF00873">
    <property type="entry name" value="ACR_tran"/>
    <property type="match status" value="1"/>
</dbReference>
<gene>
    <name evidence="2" type="ORF">AKL17_1915</name>
</gene>
<dbReference type="EMBL" id="CP012661">
    <property type="protein sequence ID" value="AMY69164.1"/>
    <property type="molecule type" value="Genomic_DNA"/>
</dbReference>